<dbReference type="PANTHER" id="PTHR43300">
    <property type="entry name" value="ACETYLTRANSFERASE"/>
    <property type="match status" value="1"/>
</dbReference>
<evidence type="ECO:0000256" key="1">
    <source>
        <dbReference type="ARBA" id="ARBA00007274"/>
    </source>
</evidence>
<keyword evidence="9" id="KW-1185">Reference proteome</keyword>
<reference evidence="8 9" key="1">
    <citation type="submission" date="2017-09" db="EMBL/GenBank/DDBJ databases">
        <title>Genomics of the genus Arcobacter.</title>
        <authorList>
            <person name="Perez-Cataluna A."/>
            <person name="Figueras M.J."/>
            <person name="Salas-Masso N."/>
        </authorList>
    </citation>
    <scope>NUCLEOTIDE SEQUENCE [LARGE SCALE GENOMIC DNA]</scope>
    <source>
        <strain evidence="8 9">DSM 18005</strain>
    </source>
</reference>
<evidence type="ECO:0000256" key="2">
    <source>
        <dbReference type="ARBA" id="ARBA00022679"/>
    </source>
</evidence>
<dbReference type="Pfam" id="PF00132">
    <property type="entry name" value="Hexapep"/>
    <property type="match status" value="1"/>
</dbReference>
<dbReference type="SUPFAM" id="SSF51161">
    <property type="entry name" value="Trimeric LpxA-like enzymes"/>
    <property type="match status" value="1"/>
</dbReference>
<evidence type="ECO:0000256" key="6">
    <source>
        <dbReference type="PIRSR" id="PIRSR620019-2"/>
    </source>
</evidence>
<dbReference type="CDD" id="cd03360">
    <property type="entry name" value="LbH_AT_putative"/>
    <property type="match status" value="1"/>
</dbReference>
<feature type="binding site" evidence="6">
    <location>
        <position position="57"/>
    </location>
    <ligand>
        <name>substrate</name>
    </ligand>
</feature>
<sequence>MKELYIYGASGHGLVVADIARDNGYENIIFIDDGKNKYPTFEDIKKTNNIPIAFGIGSNAIRAKLFEKVHNSGFKIISLIHPSSIISSSATIGKGTVIMPNVVVNAKATIGEGAILNTSCVIEHECVIDDFVHISPNVALAGDVRVDKYTHIGIGSNVIQGIIIGKNVIVGGGSMVIRNIDDNQKVVGVPVRLISSTSNKKGGVNNSIYFPSVRRAS</sequence>
<dbReference type="NCBIfam" id="TIGR03570">
    <property type="entry name" value="NeuD_NnaD"/>
    <property type="match status" value="1"/>
</dbReference>
<comment type="caution">
    <text evidence="8">The sequence shown here is derived from an EMBL/GenBank/DDBJ whole genome shotgun (WGS) entry which is preliminary data.</text>
</comment>
<dbReference type="PROSITE" id="PS00101">
    <property type="entry name" value="HEXAPEP_TRANSFERASES"/>
    <property type="match status" value="1"/>
</dbReference>
<dbReference type="Gene3D" id="3.40.50.20">
    <property type="match status" value="1"/>
</dbReference>
<evidence type="ECO:0000256" key="5">
    <source>
        <dbReference type="PIRSR" id="PIRSR620019-1"/>
    </source>
</evidence>
<evidence type="ECO:0000256" key="4">
    <source>
        <dbReference type="ARBA" id="ARBA00023315"/>
    </source>
</evidence>
<feature type="binding site" evidence="6">
    <location>
        <position position="154"/>
    </location>
    <ligand>
        <name>acetyl-CoA</name>
        <dbReference type="ChEBI" id="CHEBI:57288"/>
    </ligand>
</feature>
<dbReference type="EMBL" id="NXIF01000007">
    <property type="protein sequence ID" value="PKI81853.1"/>
    <property type="molecule type" value="Genomic_DNA"/>
</dbReference>
<accession>A0A2N1J5N8</accession>
<dbReference type="PANTHER" id="PTHR43300:SF7">
    <property type="entry name" value="UDP-N-ACETYLBACILLOSAMINE N-ACETYLTRANSFERASE"/>
    <property type="match status" value="1"/>
</dbReference>
<dbReference type="RefSeq" id="WP_101183524.1">
    <property type="nucleotide sequence ID" value="NZ_CP031218.1"/>
</dbReference>
<dbReference type="InterPro" id="IPR050179">
    <property type="entry name" value="Trans_hexapeptide_repeat"/>
</dbReference>
<dbReference type="InterPro" id="IPR011004">
    <property type="entry name" value="Trimer_LpxA-like_sf"/>
</dbReference>
<dbReference type="InterPro" id="IPR041561">
    <property type="entry name" value="PglD_N"/>
</dbReference>
<dbReference type="InterPro" id="IPR018357">
    <property type="entry name" value="Hexapep_transf_CS"/>
</dbReference>
<name>A0A2N1J5N8_9BACT</name>
<evidence type="ECO:0000313" key="9">
    <source>
        <dbReference type="Proteomes" id="UP000233248"/>
    </source>
</evidence>
<feature type="binding site" evidence="6">
    <location>
        <begin position="32"/>
        <end position="33"/>
    </location>
    <ligand>
        <name>substrate</name>
    </ligand>
</feature>
<keyword evidence="2 8" id="KW-0808">Transferase</keyword>
<proteinExistence type="inferred from homology"/>
<dbReference type="OrthoDB" id="9782091at2"/>
<keyword evidence="4" id="KW-0012">Acyltransferase</keyword>
<evidence type="ECO:0000259" key="7">
    <source>
        <dbReference type="Pfam" id="PF17836"/>
    </source>
</evidence>
<dbReference type="Proteomes" id="UP000233248">
    <property type="component" value="Unassembled WGS sequence"/>
</dbReference>
<dbReference type="Pfam" id="PF17836">
    <property type="entry name" value="PglD_N"/>
    <property type="match status" value="1"/>
</dbReference>
<dbReference type="AlphaFoldDB" id="A0A2N1J5N8"/>
<feature type="binding site" evidence="6">
    <location>
        <begin position="10"/>
        <end position="12"/>
    </location>
    <ligand>
        <name>substrate</name>
    </ligand>
</feature>
<dbReference type="InterPro" id="IPR020019">
    <property type="entry name" value="AcTrfase_PglD-like"/>
</dbReference>
<feature type="site" description="Increases basicity of active site His" evidence="5">
    <location>
        <position position="125"/>
    </location>
</feature>
<dbReference type="Gene3D" id="2.160.10.10">
    <property type="entry name" value="Hexapeptide repeat proteins"/>
    <property type="match status" value="1"/>
</dbReference>
<dbReference type="InterPro" id="IPR001451">
    <property type="entry name" value="Hexapep"/>
</dbReference>
<comment type="similarity">
    <text evidence="1">Belongs to the transferase hexapeptide repeat family.</text>
</comment>
<evidence type="ECO:0000256" key="3">
    <source>
        <dbReference type="ARBA" id="ARBA00022737"/>
    </source>
</evidence>
<feature type="domain" description="PglD N-terminal" evidence="7">
    <location>
        <begin position="4"/>
        <end position="69"/>
    </location>
</feature>
<evidence type="ECO:0000313" key="8">
    <source>
        <dbReference type="EMBL" id="PKI81853.1"/>
    </source>
</evidence>
<dbReference type="GO" id="GO:0016746">
    <property type="term" value="F:acyltransferase activity"/>
    <property type="evidence" value="ECO:0007669"/>
    <property type="project" value="UniProtKB-KW"/>
</dbReference>
<feature type="binding site" evidence="6">
    <location>
        <position position="133"/>
    </location>
    <ligand>
        <name>acetyl-CoA</name>
        <dbReference type="ChEBI" id="CHEBI:57288"/>
    </ligand>
</feature>
<keyword evidence="3" id="KW-0677">Repeat</keyword>
<gene>
    <name evidence="8" type="ORF">CP960_01785</name>
</gene>
<feature type="active site" description="Proton acceptor" evidence="5">
    <location>
        <position position="124"/>
    </location>
</feature>
<protein>
    <submittedName>
        <fullName evidence="8">Acetyltransferase</fullName>
    </submittedName>
</protein>
<dbReference type="KEGG" id="ahs:AHALO_0832"/>
<feature type="binding site" evidence="6">
    <location>
        <position position="172"/>
    </location>
    <ligand>
        <name>acetyl-CoA</name>
        <dbReference type="ChEBI" id="CHEBI:57288"/>
    </ligand>
</feature>
<organism evidence="8 9">
    <name type="scientific">Malaciobacter halophilus</name>
    <dbReference type="NCBI Taxonomy" id="197482"/>
    <lineage>
        <taxon>Bacteria</taxon>
        <taxon>Pseudomonadati</taxon>
        <taxon>Campylobacterota</taxon>
        <taxon>Epsilonproteobacteria</taxon>
        <taxon>Campylobacterales</taxon>
        <taxon>Arcobacteraceae</taxon>
        <taxon>Malaciobacter</taxon>
    </lineage>
</organism>